<accession>A0A382J8W0</accession>
<reference evidence="1" key="1">
    <citation type="submission" date="2018-05" db="EMBL/GenBank/DDBJ databases">
        <authorList>
            <person name="Lanie J.A."/>
            <person name="Ng W.-L."/>
            <person name="Kazmierczak K.M."/>
            <person name="Andrzejewski T.M."/>
            <person name="Davidsen T.M."/>
            <person name="Wayne K.J."/>
            <person name="Tettelin H."/>
            <person name="Glass J.I."/>
            <person name="Rusch D."/>
            <person name="Podicherti R."/>
            <person name="Tsui H.-C.T."/>
            <person name="Winkler M.E."/>
        </authorList>
    </citation>
    <scope>NUCLEOTIDE SEQUENCE</scope>
</reference>
<dbReference type="EMBL" id="UINC01072428">
    <property type="protein sequence ID" value="SVC08059.1"/>
    <property type="molecule type" value="Genomic_DNA"/>
</dbReference>
<organism evidence="1">
    <name type="scientific">marine metagenome</name>
    <dbReference type="NCBI Taxonomy" id="408172"/>
    <lineage>
        <taxon>unclassified sequences</taxon>
        <taxon>metagenomes</taxon>
        <taxon>ecological metagenomes</taxon>
    </lineage>
</organism>
<gene>
    <name evidence="1" type="ORF">METZ01_LOCUS260913</name>
</gene>
<feature type="non-terminal residue" evidence="1">
    <location>
        <position position="60"/>
    </location>
</feature>
<proteinExistence type="predicted"/>
<name>A0A382J8W0_9ZZZZ</name>
<sequence length="60" mass="6965">MEEDVDLMDFAWFNIELVQRSDKNNFFLTIIPNMAGGPSDAVKVVYRLTRNDCLNILEEI</sequence>
<dbReference type="AlphaFoldDB" id="A0A382J8W0"/>
<protein>
    <submittedName>
        <fullName evidence="1">Uncharacterized protein</fullName>
    </submittedName>
</protein>
<evidence type="ECO:0000313" key="1">
    <source>
        <dbReference type="EMBL" id="SVC08059.1"/>
    </source>
</evidence>